<keyword evidence="2 5" id="KW-0812">Transmembrane</keyword>
<feature type="domain" description="ABC transmembrane type-2" evidence="6">
    <location>
        <begin position="134"/>
        <end position="365"/>
    </location>
</feature>
<protein>
    <recommendedName>
        <fullName evidence="5">Transport permease protein</fullName>
    </recommendedName>
</protein>
<feature type="transmembrane region" description="Helical" evidence="5">
    <location>
        <begin position="340"/>
        <end position="362"/>
    </location>
</feature>
<feature type="transmembrane region" description="Helical" evidence="5">
    <location>
        <begin position="286"/>
        <end position="304"/>
    </location>
</feature>
<dbReference type="AlphaFoldDB" id="A0AA95HDC3"/>
<dbReference type="PANTHER" id="PTHR43027:SF2">
    <property type="entry name" value="TRANSPORT PERMEASE PROTEIN"/>
    <property type="match status" value="1"/>
</dbReference>
<dbReference type="InterPro" id="IPR047817">
    <property type="entry name" value="ABC2_TM_bact-type"/>
</dbReference>
<keyword evidence="5" id="KW-0813">Transport</keyword>
<reference evidence="7" key="2">
    <citation type="submission" date="2023-04" db="EMBL/GenBank/DDBJ databases">
        <authorList>
            <person name="Beletskiy A.V."/>
            <person name="Mardanov A.V."/>
            <person name="Ravin N.V."/>
        </authorList>
    </citation>
    <scope>NUCLEOTIDE SEQUENCE</scope>
    <source>
        <strain evidence="7">GKL-02</strain>
    </source>
</reference>
<dbReference type="Proteomes" id="UP001301326">
    <property type="component" value="Chromosome"/>
</dbReference>
<dbReference type="EMBL" id="CP124756">
    <property type="protein sequence ID" value="WGZ94180.1"/>
    <property type="molecule type" value="Genomic_DNA"/>
</dbReference>
<comment type="subcellular location">
    <subcellularLocation>
        <location evidence="5">Cell inner membrane</location>
        <topology evidence="5">Multi-pass membrane protein</topology>
    </subcellularLocation>
    <subcellularLocation>
        <location evidence="1">Membrane</location>
        <topology evidence="1">Multi-pass membrane protein</topology>
    </subcellularLocation>
</comment>
<keyword evidence="4 5" id="KW-0472">Membrane</keyword>
<dbReference type="InterPro" id="IPR013525">
    <property type="entry name" value="ABC2_TM"/>
</dbReference>
<organism evidence="7">
    <name type="scientific">Candidatus Thiothrix putei</name>
    <dbReference type="NCBI Taxonomy" id="3080811"/>
    <lineage>
        <taxon>Bacteria</taxon>
        <taxon>Pseudomonadati</taxon>
        <taxon>Pseudomonadota</taxon>
        <taxon>Gammaproteobacteria</taxon>
        <taxon>Thiotrichales</taxon>
        <taxon>Thiotrichaceae</taxon>
        <taxon>Thiothrix</taxon>
    </lineage>
</organism>
<accession>A0AA95HDC3</accession>
<name>A0AA95HDC3_9GAMM</name>
<comment type="similarity">
    <text evidence="5">Belongs to the ABC-2 integral membrane protein family.</text>
</comment>
<feature type="transmembrane region" description="Helical" evidence="5">
    <location>
        <begin position="252"/>
        <end position="274"/>
    </location>
</feature>
<feature type="transmembrane region" description="Helical" evidence="5">
    <location>
        <begin position="217"/>
        <end position="240"/>
    </location>
</feature>
<evidence type="ECO:0000256" key="5">
    <source>
        <dbReference type="RuleBase" id="RU361157"/>
    </source>
</evidence>
<dbReference type="Pfam" id="PF01061">
    <property type="entry name" value="ABC2_membrane"/>
    <property type="match status" value="1"/>
</dbReference>
<evidence type="ECO:0000256" key="2">
    <source>
        <dbReference type="ARBA" id="ARBA00022692"/>
    </source>
</evidence>
<dbReference type="InterPro" id="IPR052902">
    <property type="entry name" value="ABC-2_transporter"/>
</dbReference>
<dbReference type="KEGG" id="tput:QJT81_20745"/>
<dbReference type="PROSITE" id="PS51012">
    <property type="entry name" value="ABC_TM2"/>
    <property type="match status" value="1"/>
</dbReference>
<evidence type="ECO:0000259" key="6">
    <source>
        <dbReference type="PROSITE" id="PS51012"/>
    </source>
</evidence>
<reference evidence="7" key="1">
    <citation type="journal article" date="2023" name="Int. J. Mol. Sci.">
        <title>Metagenomics Revealed a New Genus 'Candidatus Thiocaldithrix dubininis' gen. nov., sp. nov. and a New Species 'Candidatus Thiothrix putei' sp. nov. in the Family Thiotrichaceae, Some Members of Which Have Traits of Both Na+- and H+-Motive Energetics.</title>
        <authorList>
            <person name="Ravin N.V."/>
            <person name="Muntyan M.S."/>
            <person name="Smolyakov D.D."/>
            <person name="Rudenko T.S."/>
            <person name="Beletsky A.V."/>
            <person name="Mardanov A.V."/>
            <person name="Grabovich M.Y."/>
        </authorList>
    </citation>
    <scope>NUCLEOTIDE SEQUENCE</scope>
    <source>
        <strain evidence="7">GKL-02</strain>
    </source>
</reference>
<dbReference type="GO" id="GO:0005886">
    <property type="term" value="C:plasma membrane"/>
    <property type="evidence" value="ECO:0007669"/>
    <property type="project" value="UniProtKB-SubCell"/>
</dbReference>
<dbReference type="GO" id="GO:0140359">
    <property type="term" value="F:ABC-type transporter activity"/>
    <property type="evidence" value="ECO:0007669"/>
    <property type="project" value="InterPro"/>
</dbReference>
<feature type="transmembrane region" description="Helical" evidence="5">
    <location>
        <begin position="173"/>
        <end position="196"/>
    </location>
</feature>
<proteinExistence type="inferred from homology"/>
<sequence>MKENNQISVNIGRLHRPRYPPRPEGRGLPRNLIKRIWATFYARSLEFLRDRSTLGWNFILPIALVFGLAFVFSGDGQPLFKVAVVAQSAEHPFLHTEHVEFYEVTPDAVEATVRKVGRHQVDMLLDLRAESARYWINSDLQNGYFLEKLLQHSGGTALQPQSVQGAEIRYVDWVVPGILGMNLMFSCLFGVGFVIVRYRKSGYLKRLNATPLSATEFLLAQIASRLALVVVVTTIVFTGTNLFMHFTMEGSYWNLLLVLVLGAFTLIALSLVVAARVSSEELAGGLLNLLTWPMMVLSGVWFSMEGTNPVMQWVSQLSPLTHILSAARAIMLDGAGLADIGVQLLVLVAMAAVFLVIGTLSFKWTTE</sequence>
<keyword evidence="5" id="KW-1003">Cell membrane</keyword>
<evidence type="ECO:0000313" key="7">
    <source>
        <dbReference type="EMBL" id="WGZ94180.1"/>
    </source>
</evidence>
<dbReference type="PANTHER" id="PTHR43027">
    <property type="entry name" value="DOXORUBICIN RESISTANCE ABC TRANSPORTER PERMEASE PROTEIN DRRC-RELATED"/>
    <property type="match status" value="1"/>
</dbReference>
<evidence type="ECO:0000256" key="1">
    <source>
        <dbReference type="ARBA" id="ARBA00004141"/>
    </source>
</evidence>
<evidence type="ECO:0000256" key="4">
    <source>
        <dbReference type="ARBA" id="ARBA00023136"/>
    </source>
</evidence>
<feature type="transmembrane region" description="Helical" evidence="5">
    <location>
        <begin position="53"/>
        <end position="72"/>
    </location>
</feature>
<keyword evidence="3 5" id="KW-1133">Transmembrane helix</keyword>
<evidence type="ECO:0000256" key="3">
    <source>
        <dbReference type="ARBA" id="ARBA00022989"/>
    </source>
</evidence>
<gene>
    <name evidence="7" type="ORF">QJT81_20745</name>
</gene>